<evidence type="ECO:0000256" key="6">
    <source>
        <dbReference type="ARBA" id="ARBA00056910"/>
    </source>
</evidence>
<dbReference type="SUPFAM" id="SSF49785">
    <property type="entry name" value="Galactose-binding domain-like"/>
    <property type="match status" value="2"/>
</dbReference>
<dbReference type="EMBL" id="CAACVR010000001">
    <property type="protein sequence ID" value="VEU19292.1"/>
    <property type="molecule type" value="Genomic_DNA"/>
</dbReference>
<gene>
    <name evidence="9" type="ORF">BRENAR_LOCUS31</name>
</gene>
<evidence type="ECO:0000256" key="1">
    <source>
        <dbReference type="ARBA" id="ARBA00001314"/>
    </source>
</evidence>
<dbReference type="OrthoDB" id="10266039at2759"/>
<dbReference type="PANTHER" id="PTHR12045">
    <property type="entry name" value="ALLANTOICASE"/>
    <property type="match status" value="1"/>
</dbReference>
<dbReference type="InParanoid" id="A0A448YEG7"/>
<keyword evidence="5" id="KW-0378">Hydrolase</keyword>
<name>A0A448YEG7_BRENA</name>
<dbReference type="GO" id="GO:0000256">
    <property type="term" value="P:allantoin catabolic process"/>
    <property type="evidence" value="ECO:0007669"/>
    <property type="project" value="InterPro"/>
</dbReference>
<dbReference type="NCBIfam" id="TIGR02961">
    <property type="entry name" value="allantoicase"/>
    <property type="match status" value="1"/>
</dbReference>
<dbReference type="FunFam" id="2.60.120.260:FF:000078">
    <property type="entry name" value="DAL2p Allantoicase"/>
    <property type="match status" value="1"/>
</dbReference>
<comment type="pathway">
    <text evidence="7">Nitrogen metabolism; (S)-allantoin degradation; (S)-ureidoglycolate from allantoate (aminidohydrolase route): step 1/1.</text>
</comment>
<dbReference type="STRING" id="13370.A0A448YEG7"/>
<dbReference type="GO" id="GO:0004037">
    <property type="term" value="F:allantoicase activity"/>
    <property type="evidence" value="ECO:0007669"/>
    <property type="project" value="UniProtKB-EC"/>
</dbReference>
<dbReference type="PANTHER" id="PTHR12045:SF3">
    <property type="entry name" value="INACTIVE ALLANTOICASE-RELATED"/>
    <property type="match status" value="1"/>
</dbReference>
<organism evidence="9 10">
    <name type="scientific">Brettanomyces naardenensis</name>
    <name type="common">Yeast</name>
    <dbReference type="NCBI Taxonomy" id="13370"/>
    <lineage>
        <taxon>Eukaryota</taxon>
        <taxon>Fungi</taxon>
        <taxon>Dikarya</taxon>
        <taxon>Ascomycota</taxon>
        <taxon>Saccharomycotina</taxon>
        <taxon>Pichiomycetes</taxon>
        <taxon>Pichiales</taxon>
        <taxon>Pichiaceae</taxon>
        <taxon>Brettanomyces</taxon>
    </lineage>
</organism>
<dbReference type="HAMAP" id="MF_00813">
    <property type="entry name" value="Allantoicase"/>
    <property type="match status" value="1"/>
</dbReference>
<evidence type="ECO:0000259" key="8">
    <source>
        <dbReference type="Pfam" id="PF03561"/>
    </source>
</evidence>
<proteinExistence type="inferred from homology"/>
<dbReference type="Gene3D" id="2.60.120.260">
    <property type="entry name" value="Galactose-binding domain-like"/>
    <property type="match status" value="2"/>
</dbReference>
<evidence type="ECO:0000313" key="10">
    <source>
        <dbReference type="Proteomes" id="UP000290900"/>
    </source>
</evidence>
<dbReference type="PIRSF" id="PIRSF016516">
    <property type="entry name" value="Allantoicase"/>
    <property type="match status" value="1"/>
</dbReference>
<evidence type="ECO:0000256" key="3">
    <source>
        <dbReference type="ARBA" id="ARBA00012170"/>
    </source>
</evidence>
<evidence type="ECO:0000256" key="5">
    <source>
        <dbReference type="ARBA" id="ARBA00022801"/>
    </source>
</evidence>
<feature type="domain" description="Allantoicase" evidence="8">
    <location>
        <begin position="195"/>
        <end position="333"/>
    </location>
</feature>
<protein>
    <recommendedName>
        <fullName evidence="3">allantoicase</fullName>
        <ecNumber evidence="3">3.5.3.4</ecNumber>
    </recommendedName>
</protein>
<dbReference type="FunFam" id="2.60.120.260:FF:000059">
    <property type="entry name" value="Probable allantoicase"/>
    <property type="match status" value="1"/>
</dbReference>
<reference evidence="9 10" key="1">
    <citation type="submission" date="2018-12" db="EMBL/GenBank/DDBJ databases">
        <authorList>
            <person name="Tiukova I."/>
            <person name="Dainat J."/>
        </authorList>
    </citation>
    <scope>NUCLEOTIDE SEQUENCE [LARGE SCALE GENOMIC DNA]</scope>
</reference>
<evidence type="ECO:0000313" key="9">
    <source>
        <dbReference type="EMBL" id="VEU19292.1"/>
    </source>
</evidence>
<dbReference type="Pfam" id="PF03561">
    <property type="entry name" value="Allantoicase"/>
    <property type="match status" value="2"/>
</dbReference>
<keyword evidence="10" id="KW-1185">Reference proteome</keyword>
<dbReference type="InterPro" id="IPR008979">
    <property type="entry name" value="Galactose-bd-like_sf"/>
</dbReference>
<comment type="catalytic activity">
    <reaction evidence="1">
        <text>allantoate + H2O = (S)-ureidoglycolate + urea</text>
        <dbReference type="Rhea" id="RHEA:11016"/>
        <dbReference type="ChEBI" id="CHEBI:15377"/>
        <dbReference type="ChEBI" id="CHEBI:16199"/>
        <dbReference type="ChEBI" id="CHEBI:17536"/>
        <dbReference type="ChEBI" id="CHEBI:57296"/>
        <dbReference type="EC" id="3.5.3.4"/>
    </reaction>
</comment>
<dbReference type="EC" id="3.5.3.4" evidence="3"/>
<comment type="function">
    <text evidence="6">Utilization of purines as secondary nitrogen sources, when primary sources are limiting.</text>
</comment>
<accession>A0A448YEG7</accession>
<dbReference type="AlphaFoldDB" id="A0A448YEG7"/>
<dbReference type="GO" id="GO:0006144">
    <property type="term" value="P:purine nucleobase metabolic process"/>
    <property type="evidence" value="ECO:0007669"/>
    <property type="project" value="UniProtKB-KW"/>
</dbReference>
<evidence type="ECO:0000256" key="4">
    <source>
        <dbReference type="ARBA" id="ARBA00022631"/>
    </source>
</evidence>
<evidence type="ECO:0000256" key="2">
    <source>
        <dbReference type="ARBA" id="ARBA00009242"/>
    </source>
</evidence>
<sequence>MTNATKVEESYFQEKIVSRYTDVISSKLGGEIVSVSNEWFAKAENLIKPGKPIREAARFTFAGAWYDGWETRRHNPEIADWVIFKMGVASARLIGCEVDTAYFNGNQAPYISVEASTSGDIDANWEEIIPKVACGPSQRHFFIRNEGLTDTAYTHARLRMYPDGGIARFRLFGKVVPIATLDASAVINSASCLQGGVCVSASDQHFSPASNILLPGRGHDMSDGWETTRSREEGHVDWAIVKLGFRTRVSKITVDTAFFRGNYPESITVEGIDTKEESPASDDKGWKFIVERSKTTADAEHDYAIEGGEFYTHVKLTMIPDGGVKRLNVWGTAV</sequence>
<dbReference type="InterPro" id="IPR015908">
    <property type="entry name" value="Allantoicase_dom"/>
</dbReference>
<comment type="similarity">
    <text evidence="2">Belongs to the allantoicase family.</text>
</comment>
<dbReference type="FunCoup" id="A0A448YEG7">
    <property type="interactions" value="59"/>
</dbReference>
<dbReference type="InterPro" id="IPR005164">
    <property type="entry name" value="Allantoicase"/>
</dbReference>
<feature type="domain" description="Allantoicase" evidence="8">
    <location>
        <begin position="29"/>
        <end position="175"/>
    </location>
</feature>
<keyword evidence="4" id="KW-0659">Purine metabolism</keyword>
<evidence type="ECO:0000256" key="7">
    <source>
        <dbReference type="ARBA" id="ARBA00060607"/>
    </source>
</evidence>
<dbReference type="Proteomes" id="UP000290900">
    <property type="component" value="Unassembled WGS sequence"/>
</dbReference>